<dbReference type="OrthoDB" id="3011963at2759"/>
<dbReference type="OMA" id="CIESTEG"/>
<protein>
    <recommendedName>
        <fullName evidence="4">Chromatin elongation factor spt5</fullName>
    </recommendedName>
</protein>
<sequence length="1114" mass="125511">MTRSECKFEDVLTAGATRDNPTLNGHRRSRAASAALVWDGNHIKFSCGESTRRVETLDLMLASGRFLILLIVGRRGMVPPHCLRLGRAVKVIARASRSQHRSPRQQPLIANTLASNVTRYFQCFEGQPFTRGGVLIILIWKLPRVRQTTQLSSFGEPITDANGAQIFDKPVDNHLALHRLTIVVYWPQRFISPAPPLALTRFGYRNCAGSNFYKRHAWHSGRVLDVLHLFPTSAEQFGGYYPRTRAPLLTLQLFVKAANAFSNPPMGLIGLMNPATHSIIGYHRIGIVETLHNSEFSEADTLRQNPRHIMSVGEISQHYRRFFDIEALEDGEQDADPEDVDEPEYEDFLDDSEPAAISTSLPENHVDINDNDEIERYVQGVTERSRKRHRIDHEAHTKMLQENSASTSLWRVRCKGGAVLEQIPLDEQAATLKMLQRMPVEQGDWVIMKQGPYRGDMGNRSHTKHGLWHCGETFYRFGTSMEVHAITKPRWNEKSEIEHGLLVLECRHDSIVPATTAALPILDLFLRSAHPTVLAAEYRAPCPHEWRFEKDEHVEVLRRGVGGDDARQGRVVAMNTHGVEINLNDGAGVHLYPFYDVVKVFNIGDCMRDVDGKRDGFVQSVLDFHLSVLMTHEDGKLEEFNCGKNTMQKINPPWKEVNLFNAGNWIGKRVIVTGYNHRLEGKRGTVTRVVQTQMGPRTVIELHQQDATVPLNEYAIDPSNLVQETTRQLLQFCEGSASGSPTRHVLKSTGKTPWIGIRMVICGKKSSLRTKIGTVRDVICGQDNESGLRVVIIPESYDPSITNKEYTVDYEHVLEVTTRQPLRLFQPLKVSQEAFLPPRAFIESGREESIARDASSRVGVVFRERASPPTETLPPAWDPRSKTPPPVDGTDGSSSRVVNVYSLDNQGLWITDIRLLGLELRVRVSGKPVTIITQLNADNTAVEVCMKKGKKKVRVSPFVVQAMEPSTPRNYKRWVVIKGNDTGKHVRSIRYTKGVTPKMPIWWTVAVVLPSAQEEDILTGEELHLESTCLCLEDESADSKHRNMQFSRGLREEAPNRFLSRGVCVSPAKSLRKDAVLLSPKNFPALTDKAWPIFWGMTVLTMHRKGNRLVPKSS</sequence>
<organism evidence="2 3">
    <name type="scientific">Armillaria gallica</name>
    <name type="common">Bulbous honey fungus</name>
    <name type="synonym">Armillaria bulbosa</name>
    <dbReference type="NCBI Taxonomy" id="47427"/>
    <lineage>
        <taxon>Eukaryota</taxon>
        <taxon>Fungi</taxon>
        <taxon>Dikarya</taxon>
        <taxon>Basidiomycota</taxon>
        <taxon>Agaricomycotina</taxon>
        <taxon>Agaricomycetes</taxon>
        <taxon>Agaricomycetidae</taxon>
        <taxon>Agaricales</taxon>
        <taxon>Marasmiineae</taxon>
        <taxon>Physalacriaceae</taxon>
        <taxon>Armillaria</taxon>
    </lineage>
</organism>
<feature type="region of interest" description="Disordered" evidence="1">
    <location>
        <begin position="865"/>
        <end position="894"/>
    </location>
</feature>
<name>A0A2H3DSA6_ARMGA</name>
<dbReference type="AlphaFoldDB" id="A0A2H3DSA6"/>
<evidence type="ECO:0000313" key="2">
    <source>
        <dbReference type="EMBL" id="PBK93738.1"/>
    </source>
</evidence>
<dbReference type="EMBL" id="KZ293656">
    <property type="protein sequence ID" value="PBK93738.1"/>
    <property type="molecule type" value="Genomic_DNA"/>
</dbReference>
<dbReference type="Proteomes" id="UP000217790">
    <property type="component" value="Unassembled WGS sequence"/>
</dbReference>
<keyword evidence="3" id="KW-1185">Reference proteome</keyword>
<evidence type="ECO:0000313" key="3">
    <source>
        <dbReference type="Proteomes" id="UP000217790"/>
    </source>
</evidence>
<proteinExistence type="predicted"/>
<dbReference type="STRING" id="47427.A0A2H3DSA6"/>
<evidence type="ECO:0000256" key="1">
    <source>
        <dbReference type="SAM" id="MobiDB-lite"/>
    </source>
</evidence>
<evidence type="ECO:0008006" key="4">
    <source>
        <dbReference type="Google" id="ProtNLM"/>
    </source>
</evidence>
<reference evidence="3" key="1">
    <citation type="journal article" date="2017" name="Nat. Ecol. Evol.">
        <title>Genome expansion and lineage-specific genetic innovations in the forest pathogenic fungi Armillaria.</title>
        <authorList>
            <person name="Sipos G."/>
            <person name="Prasanna A.N."/>
            <person name="Walter M.C."/>
            <person name="O'Connor E."/>
            <person name="Balint B."/>
            <person name="Krizsan K."/>
            <person name="Kiss B."/>
            <person name="Hess J."/>
            <person name="Varga T."/>
            <person name="Slot J."/>
            <person name="Riley R."/>
            <person name="Boka B."/>
            <person name="Rigling D."/>
            <person name="Barry K."/>
            <person name="Lee J."/>
            <person name="Mihaltcheva S."/>
            <person name="LaButti K."/>
            <person name="Lipzen A."/>
            <person name="Waldron R."/>
            <person name="Moloney N.M."/>
            <person name="Sperisen C."/>
            <person name="Kredics L."/>
            <person name="Vagvoelgyi C."/>
            <person name="Patrignani A."/>
            <person name="Fitzpatrick D."/>
            <person name="Nagy I."/>
            <person name="Doyle S."/>
            <person name="Anderson J.B."/>
            <person name="Grigoriev I.V."/>
            <person name="Gueldener U."/>
            <person name="Muensterkoetter M."/>
            <person name="Nagy L.G."/>
        </authorList>
    </citation>
    <scope>NUCLEOTIDE SEQUENCE [LARGE SCALE GENOMIC DNA]</scope>
    <source>
        <strain evidence="3">Ar21-2</strain>
    </source>
</reference>
<accession>A0A2H3DSA6</accession>
<gene>
    <name evidence="2" type="ORF">ARMGADRAFT_1030307</name>
</gene>
<dbReference type="InParanoid" id="A0A2H3DSA6"/>